<accession>A0A8S0QLD8</accession>
<reference evidence="3 4" key="1">
    <citation type="submission" date="2019-12" db="EMBL/GenBank/DDBJ databases">
        <authorList>
            <person name="Alioto T."/>
            <person name="Alioto T."/>
            <person name="Gomez Garrido J."/>
        </authorList>
    </citation>
    <scope>NUCLEOTIDE SEQUENCE [LARGE SCALE GENOMIC DNA]</scope>
</reference>
<dbReference type="PANTHER" id="PTHR31558:SF3">
    <property type="entry name" value="CW14 PROTEIN"/>
    <property type="match status" value="1"/>
</dbReference>
<dbReference type="InterPro" id="IPR009769">
    <property type="entry name" value="EDR2_C"/>
</dbReference>
<comment type="caution">
    <text evidence="3">The sequence shown here is derived from an EMBL/GenBank/DDBJ whole genome shotgun (WGS) entry which is preliminary data.</text>
</comment>
<dbReference type="OrthoDB" id="9970435at2759"/>
<gene>
    <name evidence="3" type="ORF">OLEA9_A064135</name>
</gene>
<evidence type="ECO:0000313" key="4">
    <source>
        <dbReference type="Proteomes" id="UP000594638"/>
    </source>
</evidence>
<dbReference type="PANTHER" id="PTHR31558">
    <property type="entry name" value="CW14 PROTEIN"/>
    <property type="match status" value="1"/>
</dbReference>
<dbReference type="Gramene" id="OE9A064135T4">
    <property type="protein sequence ID" value="OE9A064135C4"/>
    <property type="gene ID" value="OE9A064135"/>
</dbReference>
<name>A0A8S0QLD8_OLEEU</name>
<dbReference type="Proteomes" id="UP000594638">
    <property type="component" value="Unassembled WGS sequence"/>
</dbReference>
<dbReference type="AlphaFoldDB" id="A0A8S0QLD8"/>
<evidence type="ECO:0000256" key="1">
    <source>
        <dbReference type="SAM" id="MobiDB-lite"/>
    </source>
</evidence>
<organism evidence="3 4">
    <name type="scientific">Olea europaea subsp. europaea</name>
    <dbReference type="NCBI Taxonomy" id="158383"/>
    <lineage>
        <taxon>Eukaryota</taxon>
        <taxon>Viridiplantae</taxon>
        <taxon>Streptophyta</taxon>
        <taxon>Embryophyta</taxon>
        <taxon>Tracheophyta</taxon>
        <taxon>Spermatophyta</taxon>
        <taxon>Magnoliopsida</taxon>
        <taxon>eudicotyledons</taxon>
        <taxon>Gunneridae</taxon>
        <taxon>Pentapetalae</taxon>
        <taxon>asterids</taxon>
        <taxon>lamiids</taxon>
        <taxon>Lamiales</taxon>
        <taxon>Oleaceae</taxon>
        <taxon>Oleeae</taxon>
        <taxon>Olea</taxon>
    </lineage>
</organism>
<dbReference type="EMBL" id="CACTIH010001924">
    <property type="protein sequence ID" value="CAA2968841.1"/>
    <property type="molecule type" value="Genomic_DNA"/>
</dbReference>
<feature type="region of interest" description="Disordered" evidence="1">
    <location>
        <begin position="1"/>
        <end position="44"/>
    </location>
</feature>
<evidence type="ECO:0000313" key="3">
    <source>
        <dbReference type="EMBL" id="CAA2968841.1"/>
    </source>
</evidence>
<keyword evidence="4" id="KW-1185">Reference proteome</keyword>
<dbReference type="Pfam" id="PF07059">
    <property type="entry name" value="EDR2_C"/>
    <property type="match status" value="1"/>
</dbReference>
<protein>
    <recommendedName>
        <fullName evidence="2">Protein ENHANCED DISEASE RESISTANCE 2 C-terminal domain-containing protein</fullName>
    </recommendedName>
</protein>
<evidence type="ECO:0000259" key="2">
    <source>
        <dbReference type="Pfam" id="PF07059"/>
    </source>
</evidence>
<sequence length="439" mass="49373">MGGCVSGPKNCVGGKSGVPRMKNRKRRRVMKRSNPYQVSDRSLPLDRPFNNPTFHGSVEEAWFDSAAVLESDWSDEDFQSAPDDVLSLSGFDGESLTGHSARNSVSETARVKSDGTINEIKPVFADEVSSTSGENAGREGSLLDNCGILPHNCLPCLASTVPSVEKRTSLSSSPPSTRKKAALKLSFKWKEAHHNTTLFSSKALLQRPLAGSQVPFCPFGKRVADSWSNIEPSTFKVRGENYFRDKRKEFAANSAAYYPFGVDVFLSQRKINHVARFVELPISESSRILPPILVVNVQIPLYPAAIFQGFPVDTIVPFRERLKILGRVANVEDLRLNAAERKLMHAYNEKPVLSRPQHEFYSGENYFEIDLDMHRFSYISRKGFETFFDRLKHCIMDFGLTIQGNKAEELPEQILCCVRLNEIDYMNYQQLGVFQESLE</sequence>
<feature type="domain" description="Protein ENHANCED DISEASE RESISTANCE 2 C-terminal" evidence="2">
    <location>
        <begin position="227"/>
        <end position="424"/>
    </location>
</feature>
<feature type="compositionally biased region" description="Basic residues" evidence="1">
    <location>
        <begin position="21"/>
        <end position="31"/>
    </location>
</feature>
<proteinExistence type="predicted"/>